<dbReference type="AlphaFoldDB" id="A0AAD9JZS2"/>
<organism evidence="2 3">
    <name type="scientific">Ridgeia piscesae</name>
    <name type="common">Tubeworm</name>
    <dbReference type="NCBI Taxonomy" id="27915"/>
    <lineage>
        <taxon>Eukaryota</taxon>
        <taxon>Metazoa</taxon>
        <taxon>Spiralia</taxon>
        <taxon>Lophotrochozoa</taxon>
        <taxon>Annelida</taxon>
        <taxon>Polychaeta</taxon>
        <taxon>Sedentaria</taxon>
        <taxon>Canalipalpata</taxon>
        <taxon>Sabellida</taxon>
        <taxon>Siboglinidae</taxon>
        <taxon>Ridgeia</taxon>
    </lineage>
</organism>
<name>A0AAD9JZS2_RIDPI</name>
<protein>
    <submittedName>
        <fullName evidence="2">Uncharacterized protein</fullName>
    </submittedName>
</protein>
<proteinExistence type="predicted"/>
<keyword evidence="3" id="KW-1185">Reference proteome</keyword>
<feature type="compositionally biased region" description="Basic and acidic residues" evidence="1">
    <location>
        <begin position="32"/>
        <end position="56"/>
    </location>
</feature>
<comment type="caution">
    <text evidence="2">The sequence shown here is derived from an EMBL/GenBank/DDBJ whole genome shotgun (WGS) entry which is preliminary data.</text>
</comment>
<sequence>MTLSSTTAINTCRKNRSPKHSVNTARTQYQQKQEKDYESQHKEQQPYHIERRDTGRDRLVHIPGQYNQQKWRHKRRYQTKDTERKKNIHHVERNVKAKQIMLITKLLKWQGSVTLRIGDMAKYTEDTKTMQTFINKCMHRILHLKWSDKVTNTTLLKWTKQLHIENGIKKKMEMDTAHA</sequence>
<dbReference type="EMBL" id="JAODUO010001596">
    <property type="protein sequence ID" value="KAK2161220.1"/>
    <property type="molecule type" value="Genomic_DNA"/>
</dbReference>
<feature type="compositionally biased region" description="Polar residues" evidence="1">
    <location>
        <begin position="20"/>
        <end position="31"/>
    </location>
</feature>
<feature type="compositionally biased region" description="Polar residues" evidence="1">
    <location>
        <begin position="1"/>
        <end position="12"/>
    </location>
</feature>
<gene>
    <name evidence="2" type="ORF">NP493_1597g00000</name>
</gene>
<dbReference type="Proteomes" id="UP001209878">
    <property type="component" value="Unassembled WGS sequence"/>
</dbReference>
<reference evidence="2" key="1">
    <citation type="journal article" date="2023" name="Mol. Biol. Evol.">
        <title>Third-Generation Sequencing Reveals the Adaptive Role of the Epigenome in Three Deep-Sea Polychaetes.</title>
        <authorList>
            <person name="Perez M."/>
            <person name="Aroh O."/>
            <person name="Sun Y."/>
            <person name="Lan Y."/>
            <person name="Juniper S.K."/>
            <person name="Young C.R."/>
            <person name="Angers B."/>
            <person name="Qian P.Y."/>
        </authorList>
    </citation>
    <scope>NUCLEOTIDE SEQUENCE</scope>
    <source>
        <strain evidence="2">R07B-5</strain>
    </source>
</reference>
<evidence type="ECO:0000313" key="3">
    <source>
        <dbReference type="Proteomes" id="UP001209878"/>
    </source>
</evidence>
<evidence type="ECO:0000313" key="2">
    <source>
        <dbReference type="EMBL" id="KAK2161220.1"/>
    </source>
</evidence>
<feature type="region of interest" description="Disordered" evidence="1">
    <location>
        <begin position="1"/>
        <end position="56"/>
    </location>
</feature>
<accession>A0AAD9JZS2</accession>
<evidence type="ECO:0000256" key="1">
    <source>
        <dbReference type="SAM" id="MobiDB-lite"/>
    </source>
</evidence>